<dbReference type="Gramene" id="Kaladp0076s0165.1.v1.1">
    <property type="protein sequence ID" value="Kaladp0076s0165.1.v1.1.CDS.1"/>
    <property type="gene ID" value="Kaladp0076s0165.v1.1"/>
</dbReference>
<dbReference type="AlphaFoldDB" id="A0A7N0UMC2"/>
<dbReference type="EnsemblPlants" id="Kaladp0076s0165.1.v1.1">
    <property type="protein sequence ID" value="Kaladp0076s0165.1.v1.1.CDS.1"/>
    <property type="gene ID" value="Kaladp0076s0165.v1.1"/>
</dbReference>
<feature type="transmembrane region" description="Helical" evidence="1">
    <location>
        <begin position="12"/>
        <end position="29"/>
    </location>
</feature>
<sequence>MYFSGTIRSQIYYLYRSYLVIFVAHYHNYSFKKMFHFTEPFRKNLVLDIKIYNLIFTSLF</sequence>
<evidence type="ECO:0000256" key="1">
    <source>
        <dbReference type="SAM" id="Phobius"/>
    </source>
</evidence>
<keyword evidence="1" id="KW-0472">Membrane</keyword>
<dbReference type="Proteomes" id="UP000594263">
    <property type="component" value="Unplaced"/>
</dbReference>
<keyword evidence="3" id="KW-1185">Reference proteome</keyword>
<reference evidence="2" key="1">
    <citation type="submission" date="2021-01" db="UniProtKB">
        <authorList>
            <consortium name="EnsemblPlants"/>
        </authorList>
    </citation>
    <scope>IDENTIFICATION</scope>
</reference>
<keyword evidence="1" id="KW-0812">Transmembrane</keyword>
<evidence type="ECO:0000313" key="2">
    <source>
        <dbReference type="EnsemblPlants" id="Kaladp0076s0165.1.v1.1.CDS.1"/>
    </source>
</evidence>
<name>A0A7N0UMC2_KALFE</name>
<accession>A0A7N0UMC2</accession>
<protein>
    <submittedName>
        <fullName evidence="2">Uncharacterized protein</fullName>
    </submittedName>
</protein>
<evidence type="ECO:0000313" key="3">
    <source>
        <dbReference type="Proteomes" id="UP000594263"/>
    </source>
</evidence>
<proteinExistence type="predicted"/>
<keyword evidence="1" id="KW-1133">Transmembrane helix</keyword>
<organism evidence="2 3">
    <name type="scientific">Kalanchoe fedtschenkoi</name>
    <name type="common">Lavender scallops</name>
    <name type="synonym">South American air plant</name>
    <dbReference type="NCBI Taxonomy" id="63787"/>
    <lineage>
        <taxon>Eukaryota</taxon>
        <taxon>Viridiplantae</taxon>
        <taxon>Streptophyta</taxon>
        <taxon>Embryophyta</taxon>
        <taxon>Tracheophyta</taxon>
        <taxon>Spermatophyta</taxon>
        <taxon>Magnoliopsida</taxon>
        <taxon>eudicotyledons</taxon>
        <taxon>Gunneridae</taxon>
        <taxon>Pentapetalae</taxon>
        <taxon>Saxifragales</taxon>
        <taxon>Crassulaceae</taxon>
        <taxon>Kalanchoe</taxon>
    </lineage>
</organism>